<keyword evidence="3" id="KW-0862">Zinc</keyword>
<evidence type="ECO:0000256" key="1">
    <source>
        <dbReference type="ARBA" id="ARBA00001947"/>
    </source>
</evidence>
<dbReference type="InterPro" id="IPR002328">
    <property type="entry name" value="ADH_Zn_CS"/>
</dbReference>
<dbReference type="GeneTree" id="ENSGT00940000162708"/>
<dbReference type="AlphaFoldDB" id="A0A4X2M0N9"/>
<dbReference type="PANTHER" id="PTHR43880">
    <property type="entry name" value="ALCOHOL DEHYDROGENASE"/>
    <property type="match status" value="1"/>
</dbReference>
<keyword evidence="4" id="KW-0560">Oxidoreductase</keyword>
<dbReference type="GO" id="GO:0008270">
    <property type="term" value="F:zinc ion binding"/>
    <property type="evidence" value="ECO:0007669"/>
    <property type="project" value="InterPro"/>
</dbReference>
<evidence type="ECO:0000259" key="6">
    <source>
        <dbReference type="Pfam" id="PF08240"/>
    </source>
</evidence>
<dbReference type="InterPro" id="IPR013154">
    <property type="entry name" value="ADH-like_N"/>
</dbReference>
<sequence>MLNKDFIALQSFGKNSFLCLTLELLILVSSFEKVPFPVLPQKVSELSLSMQILATGICHTDHHAISGVLYTPFPVILGHEATGIVESIGEGVTTVKPGDKVIPFCISQCGKCSSCINPNGNFCMEMMLKNTADKGVLSGGTTRFTCKGKPIYHFLNISSFAEYTVTSEFLVTKIDAAAPPEKVFLIGCGFSTGYGAARKIVKVTPGSTCAVFGLGGNAGASRIIGIDINPLKFERAKAARAPECISPKDYTKPISKVLNDMTDNSVGYTGFEAVGHLETNHIFSFIYTSVIVGFPPPPKMLTYDPMLLFTGYTWKGRVFGDIFSRDEIMKLTTKMTSQNYDFMAKIFDLDQLIIHVLPLNKIKEEFYLLHKGEMYVFYMFIISKNTICII</sequence>
<protein>
    <recommendedName>
        <fullName evidence="6">Alcohol dehydrogenase-like N-terminal domain-containing protein</fullName>
    </recommendedName>
</protein>
<dbReference type="PROSITE" id="PS00059">
    <property type="entry name" value="ADH_ZINC"/>
    <property type="match status" value="1"/>
</dbReference>
<reference evidence="7" key="2">
    <citation type="submission" date="2025-08" db="UniProtKB">
        <authorList>
            <consortium name="Ensembl"/>
        </authorList>
    </citation>
    <scope>IDENTIFICATION</scope>
</reference>
<feature type="domain" description="Alcohol dehydrogenase-like N-terminal" evidence="6">
    <location>
        <begin position="50"/>
        <end position="173"/>
    </location>
</feature>
<dbReference type="STRING" id="29139.ENSVURP00010027461"/>
<dbReference type="GO" id="GO:0042572">
    <property type="term" value="P:retinol metabolic process"/>
    <property type="evidence" value="ECO:0007669"/>
    <property type="project" value="TreeGrafter"/>
</dbReference>
<keyword evidence="8" id="KW-1185">Reference proteome</keyword>
<organism evidence="7 8">
    <name type="scientific">Vombatus ursinus</name>
    <name type="common">Common wombat</name>
    <dbReference type="NCBI Taxonomy" id="29139"/>
    <lineage>
        <taxon>Eukaryota</taxon>
        <taxon>Metazoa</taxon>
        <taxon>Chordata</taxon>
        <taxon>Craniata</taxon>
        <taxon>Vertebrata</taxon>
        <taxon>Euteleostomi</taxon>
        <taxon>Mammalia</taxon>
        <taxon>Metatheria</taxon>
        <taxon>Diprotodontia</taxon>
        <taxon>Vombatidae</taxon>
        <taxon>Vombatus</taxon>
    </lineage>
</organism>
<keyword evidence="5" id="KW-0520">NAD</keyword>
<reference evidence="8" key="1">
    <citation type="submission" date="2018-12" db="EMBL/GenBank/DDBJ databases">
        <authorList>
            <person name="Yazar S."/>
        </authorList>
    </citation>
    <scope>NUCLEOTIDE SEQUENCE [LARGE SCALE GENOMIC DNA]</scope>
</reference>
<dbReference type="SUPFAM" id="SSF51735">
    <property type="entry name" value="NAD(P)-binding Rossmann-fold domains"/>
    <property type="match status" value="1"/>
</dbReference>
<dbReference type="GO" id="GO:0005829">
    <property type="term" value="C:cytosol"/>
    <property type="evidence" value="ECO:0007669"/>
    <property type="project" value="TreeGrafter"/>
</dbReference>
<dbReference type="InterPro" id="IPR036291">
    <property type="entry name" value="NAD(P)-bd_dom_sf"/>
</dbReference>
<evidence type="ECO:0000256" key="2">
    <source>
        <dbReference type="ARBA" id="ARBA00022723"/>
    </source>
</evidence>
<evidence type="ECO:0000256" key="4">
    <source>
        <dbReference type="ARBA" id="ARBA00023002"/>
    </source>
</evidence>
<dbReference type="GO" id="GO:0042573">
    <property type="term" value="P:retinoic acid metabolic process"/>
    <property type="evidence" value="ECO:0007669"/>
    <property type="project" value="TreeGrafter"/>
</dbReference>
<dbReference type="Gene3D" id="3.90.180.10">
    <property type="entry name" value="Medium-chain alcohol dehydrogenases, catalytic domain"/>
    <property type="match status" value="1"/>
</dbReference>
<keyword evidence="2" id="KW-0479">Metal-binding</keyword>
<dbReference type="InterPro" id="IPR011032">
    <property type="entry name" value="GroES-like_sf"/>
</dbReference>
<dbReference type="PANTHER" id="PTHR43880:SF2">
    <property type="entry name" value="ALL-TRANS-RETINOL DEHYDROGENASE [NAD(+)] ADH7"/>
    <property type="match status" value="1"/>
</dbReference>
<dbReference type="GO" id="GO:0004745">
    <property type="term" value="F:all-trans-retinol dehydrogenase (NAD+) activity"/>
    <property type="evidence" value="ECO:0007669"/>
    <property type="project" value="TreeGrafter"/>
</dbReference>
<evidence type="ECO:0000256" key="3">
    <source>
        <dbReference type="ARBA" id="ARBA00022833"/>
    </source>
</evidence>
<name>A0A4X2M0N9_VOMUR</name>
<dbReference type="Ensembl" id="ENSVURT00010031284.1">
    <property type="protein sequence ID" value="ENSVURP00010027461.1"/>
    <property type="gene ID" value="ENSVURG00010020999.1"/>
</dbReference>
<dbReference type="Proteomes" id="UP000314987">
    <property type="component" value="Unassembled WGS sequence"/>
</dbReference>
<comment type="cofactor">
    <cofactor evidence="1">
        <name>Zn(2+)</name>
        <dbReference type="ChEBI" id="CHEBI:29105"/>
    </cofactor>
</comment>
<proteinExistence type="predicted"/>
<evidence type="ECO:0000256" key="5">
    <source>
        <dbReference type="ARBA" id="ARBA00023027"/>
    </source>
</evidence>
<dbReference type="SUPFAM" id="SSF50129">
    <property type="entry name" value="GroES-like"/>
    <property type="match status" value="1"/>
</dbReference>
<dbReference type="Gene3D" id="3.40.50.720">
    <property type="entry name" value="NAD(P)-binding Rossmann-like Domain"/>
    <property type="match status" value="1"/>
</dbReference>
<dbReference type="Pfam" id="PF08240">
    <property type="entry name" value="ADH_N"/>
    <property type="match status" value="1"/>
</dbReference>
<reference evidence="7" key="3">
    <citation type="submission" date="2025-09" db="UniProtKB">
        <authorList>
            <consortium name="Ensembl"/>
        </authorList>
    </citation>
    <scope>IDENTIFICATION</scope>
</reference>
<evidence type="ECO:0000313" key="7">
    <source>
        <dbReference type="Ensembl" id="ENSVURP00010027461.1"/>
    </source>
</evidence>
<evidence type="ECO:0000313" key="8">
    <source>
        <dbReference type="Proteomes" id="UP000314987"/>
    </source>
</evidence>
<accession>A0A4X2M0N9</accession>
<dbReference type="FunFam" id="3.40.50.720:FF:000003">
    <property type="entry name" value="S-(hydroxymethyl)glutathione dehydrogenase"/>
    <property type="match status" value="1"/>
</dbReference>